<dbReference type="Proteomes" id="UP000013782">
    <property type="component" value="Unassembled WGS sequence"/>
</dbReference>
<keyword evidence="3" id="KW-0010">Activator</keyword>
<dbReference type="InterPro" id="IPR007492">
    <property type="entry name" value="LytTR_DNA-bd_dom"/>
</dbReference>
<evidence type="ECO:0000313" key="8">
    <source>
        <dbReference type="Proteomes" id="UP000013782"/>
    </source>
</evidence>
<dbReference type="Gene3D" id="3.40.50.2300">
    <property type="match status" value="1"/>
</dbReference>
<keyword evidence="8" id="KW-1185">Reference proteome</keyword>
<dbReference type="PANTHER" id="PTHR37299:SF3">
    <property type="entry name" value="STAGE 0 SPORULATION PROTEIN A HOMOLOG"/>
    <property type="match status" value="1"/>
</dbReference>
<reference evidence="7 8" key="1">
    <citation type="submission" date="2013-02" db="EMBL/GenBank/DDBJ databases">
        <title>The Genome Sequence of Enterococcus pallens BAA-351.</title>
        <authorList>
            <consortium name="The Broad Institute Genome Sequencing Platform"/>
            <consortium name="The Broad Institute Genome Sequencing Center for Infectious Disease"/>
            <person name="Earl A.M."/>
            <person name="Gilmore M.S."/>
            <person name="Lebreton F."/>
            <person name="Walker B."/>
            <person name="Young S.K."/>
            <person name="Zeng Q."/>
            <person name="Gargeya S."/>
            <person name="Fitzgerald M."/>
            <person name="Haas B."/>
            <person name="Abouelleil A."/>
            <person name="Alvarado L."/>
            <person name="Arachchi H.M."/>
            <person name="Berlin A.M."/>
            <person name="Chapman S.B."/>
            <person name="Dewar J."/>
            <person name="Goldberg J."/>
            <person name="Griggs A."/>
            <person name="Gujja S."/>
            <person name="Hansen M."/>
            <person name="Howarth C."/>
            <person name="Imamovic A."/>
            <person name="Larimer J."/>
            <person name="McCowan C."/>
            <person name="Murphy C."/>
            <person name="Neiman D."/>
            <person name="Pearson M."/>
            <person name="Priest M."/>
            <person name="Roberts A."/>
            <person name="Saif S."/>
            <person name="Shea T."/>
            <person name="Sisk P."/>
            <person name="Sykes S."/>
            <person name="Wortman J."/>
            <person name="Nusbaum C."/>
            <person name="Birren B."/>
        </authorList>
    </citation>
    <scope>NUCLEOTIDE SEQUENCE [LARGE SCALE GENOMIC DNA]</scope>
    <source>
        <strain evidence="7 8">ATCC BAA-351</strain>
    </source>
</reference>
<dbReference type="SMART" id="SM00850">
    <property type="entry name" value="LytTR"/>
    <property type="match status" value="1"/>
</dbReference>
<comment type="function">
    <text evidence="4">Required for high-level post-exponential phase expression of a series of secreted proteins.</text>
</comment>
<dbReference type="InterPro" id="IPR011006">
    <property type="entry name" value="CheY-like_superfamily"/>
</dbReference>
<dbReference type="Gene3D" id="2.40.50.1020">
    <property type="entry name" value="LytTr DNA-binding domain"/>
    <property type="match status" value="1"/>
</dbReference>
<dbReference type="PATRIC" id="fig|1158607.3.peg.2487"/>
<dbReference type="OrthoDB" id="1653091at2"/>
<dbReference type="AlphaFoldDB" id="R2QBL9"/>
<evidence type="ECO:0000256" key="3">
    <source>
        <dbReference type="ARBA" id="ARBA00023159"/>
    </source>
</evidence>
<evidence type="ECO:0000259" key="6">
    <source>
        <dbReference type="PROSITE" id="PS50110"/>
    </source>
</evidence>
<feature type="modified residue" description="4-aspartylphosphate" evidence="5">
    <location>
        <position position="57"/>
    </location>
</feature>
<organism evidence="7 8">
    <name type="scientific">Enterococcus pallens ATCC BAA-351</name>
    <dbReference type="NCBI Taxonomy" id="1158607"/>
    <lineage>
        <taxon>Bacteria</taxon>
        <taxon>Bacillati</taxon>
        <taxon>Bacillota</taxon>
        <taxon>Bacilli</taxon>
        <taxon>Lactobacillales</taxon>
        <taxon>Enterococcaceae</taxon>
        <taxon>Enterococcus</taxon>
    </lineage>
</organism>
<keyword evidence="5" id="KW-0597">Phosphoprotein</keyword>
<dbReference type="GO" id="GO:0000156">
    <property type="term" value="F:phosphorelay response regulator activity"/>
    <property type="evidence" value="ECO:0007669"/>
    <property type="project" value="InterPro"/>
</dbReference>
<evidence type="ECO:0000256" key="1">
    <source>
        <dbReference type="ARBA" id="ARBA00022490"/>
    </source>
</evidence>
<protein>
    <recommendedName>
        <fullName evidence="6">Response regulatory domain-containing protein</fullName>
    </recommendedName>
</protein>
<evidence type="ECO:0000256" key="4">
    <source>
        <dbReference type="ARBA" id="ARBA00037164"/>
    </source>
</evidence>
<comment type="caution">
    <text evidence="7">The sequence shown here is derived from an EMBL/GenBank/DDBJ whole genome shotgun (WGS) entry which is preliminary data.</text>
</comment>
<keyword evidence="1" id="KW-0963">Cytoplasm</keyword>
<dbReference type="RefSeq" id="WP_010757503.1">
    <property type="nucleotide sequence ID" value="NZ_ASWD01000001.1"/>
</dbReference>
<dbReference type="InterPro" id="IPR046947">
    <property type="entry name" value="LytR-like"/>
</dbReference>
<evidence type="ECO:0000313" key="7">
    <source>
        <dbReference type="EMBL" id="EOH93817.1"/>
    </source>
</evidence>
<dbReference type="EMBL" id="AJAQ01000016">
    <property type="protein sequence ID" value="EOH93817.1"/>
    <property type="molecule type" value="Genomic_DNA"/>
</dbReference>
<dbReference type="GO" id="GO:0003677">
    <property type="term" value="F:DNA binding"/>
    <property type="evidence" value="ECO:0007669"/>
    <property type="project" value="InterPro"/>
</dbReference>
<dbReference type="eggNOG" id="COG3279">
    <property type="taxonomic scope" value="Bacteria"/>
</dbReference>
<dbReference type="InterPro" id="IPR001789">
    <property type="entry name" value="Sig_transdc_resp-reg_receiver"/>
</dbReference>
<dbReference type="STRING" id="160454.RV10_GL000648"/>
<dbReference type="Pfam" id="PF04397">
    <property type="entry name" value="LytTR"/>
    <property type="match status" value="1"/>
</dbReference>
<name>R2QBL9_9ENTE</name>
<dbReference type="SMART" id="SM00448">
    <property type="entry name" value="REC"/>
    <property type="match status" value="1"/>
</dbReference>
<evidence type="ECO:0000256" key="5">
    <source>
        <dbReference type="PROSITE-ProRule" id="PRU00169"/>
    </source>
</evidence>
<gene>
    <name evidence="7" type="ORF">UAU_02513</name>
</gene>
<dbReference type="Pfam" id="PF00072">
    <property type="entry name" value="Response_reg"/>
    <property type="match status" value="1"/>
</dbReference>
<sequence length="251" mass="28902">MRIFVIEDHFMFRKRIIEQLKAISPYPFSFIEVTNEREFFLELEALTIQDTDLFIIDIDLNYYLTGIDLAEKIRAKNKSCSIVFSTSFDDKITEIVNRQILPLGYLVKNKNAELFTAGLTNLIQKVLIRIKEQDSSIQKLILDRGNEKLILTEKEILFIATVPSQKNLLSIHCLDREFLVPGKLRTVKAALNSSYFIKNLKSFVLNTNEIAKIFPLEGLIEFSNQLTLDIGTAGARKVQSFLKEQKPYDTD</sequence>
<dbReference type="HOGENOM" id="CLU_000445_14_6_9"/>
<feature type="domain" description="Response regulatory" evidence="6">
    <location>
        <begin position="2"/>
        <end position="123"/>
    </location>
</feature>
<dbReference type="SUPFAM" id="SSF52172">
    <property type="entry name" value="CheY-like"/>
    <property type="match status" value="1"/>
</dbReference>
<accession>R2QBL9</accession>
<dbReference type="PROSITE" id="PS50110">
    <property type="entry name" value="RESPONSE_REGULATORY"/>
    <property type="match status" value="1"/>
</dbReference>
<proteinExistence type="predicted"/>
<dbReference type="PANTHER" id="PTHR37299">
    <property type="entry name" value="TRANSCRIPTIONAL REGULATOR-RELATED"/>
    <property type="match status" value="1"/>
</dbReference>
<keyword evidence="2" id="KW-0902">Two-component regulatory system</keyword>
<evidence type="ECO:0000256" key="2">
    <source>
        <dbReference type="ARBA" id="ARBA00023012"/>
    </source>
</evidence>